<dbReference type="PANTHER" id="PTHR13767">
    <property type="entry name" value="TRNA-PSEUDOURIDINE SYNTHASE"/>
    <property type="match status" value="1"/>
</dbReference>
<dbReference type="AlphaFoldDB" id="A0A382NBX4"/>
<sequence length="116" mass="12469">MSEPAGATARLDGWLIIDKPPGCSSAQIVGRIKRLTGGLKVGHGGTLDPLATGVLPIAIGEATKTVAYVMLETKGYHFTLKWGEARDTDDSEGEIVETSHIRPSRQEIDELLPKFI</sequence>
<dbReference type="GO" id="GO:0006400">
    <property type="term" value="P:tRNA modification"/>
    <property type="evidence" value="ECO:0007669"/>
    <property type="project" value="TreeGrafter"/>
</dbReference>
<evidence type="ECO:0000313" key="5">
    <source>
        <dbReference type="EMBL" id="SVC58703.1"/>
    </source>
</evidence>
<dbReference type="GO" id="GO:0003723">
    <property type="term" value="F:RNA binding"/>
    <property type="evidence" value="ECO:0007669"/>
    <property type="project" value="InterPro"/>
</dbReference>
<dbReference type="EMBL" id="UINC01099430">
    <property type="protein sequence ID" value="SVC58703.1"/>
    <property type="molecule type" value="Genomic_DNA"/>
</dbReference>
<evidence type="ECO:0000256" key="3">
    <source>
        <dbReference type="ARBA" id="ARBA00023235"/>
    </source>
</evidence>
<protein>
    <recommendedName>
        <fullName evidence="1">tRNA pseudouridine(55) synthase</fullName>
        <ecNumber evidence="1">5.4.99.25</ecNumber>
    </recommendedName>
</protein>
<accession>A0A382NBX4</accession>
<dbReference type="Pfam" id="PF01509">
    <property type="entry name" value="TruB_N"/>
    <property type="match status" value="1"/>
</dbReference>
<dbReference type="Gene3D" id="3.30.2350.10">
    <property type="entry name" value="Pseudouridine synthase"/>
    <property type="match status" value="1"/>
</dbReference>
<dbReference type="InterPro" id="IPR020103">
    <property type="entry name" value="PsdUridine_synth_cat_dom_sf"/>
</dbReference>
<organism evidence="5">
    <name type="scientific">marine metagenome</name>
    <dbReference type="NCBI Taxonomy" id="408172"/>
    <lineage>
        <taxon>unclassified sequences</taxon>
        <taxon>metagenomes</taxon>
        <taxon>ecological metagenomes</taxon>
    </lineage>
</organism>
<dbReference type="GO" id="GO:0160148">
    <property type="term" value="F:tRNA pseudouridine(55) synthase activity"/>
    <property type="evidence" value="ECO:0007669"/>
    <property type="project" value="UniProtKB-EC"/>
</dbReference>
<feature type="domain" description="Pseudouridine synthase II N-terminal" evidence="4">
    <location>
        <begin position="33"/>
        <end position="115"/>
    </location>
</feature>
<name>A0A382NBX4_9ZZZZ</name>
<dbReference type="InterPro" id="IPR002501">
    <property type="entry name" value="PsdUridine_synth_N"/>
</dbReference>
<gene>
    <name evidence="5" type="ORF">METZ01_LOCUS311557</name>
</gene>
<dbReference type="EC" id="5.4.99.25" evidence="1"/>
<dbReference type="PANTHER" id="PTHR13767:SF2">
    <property type="entry name" value="PSEUDOURIDYLATE SYNTHASE TRUB1"/>
    <property type="match status" value="1"/>
</dbReference>
<feature type="non-terminal residue" evidence="5">
    <location>
        <position position="116"/>
    </location>
</feature>
<reference evidence="5" key="1">
    <citation type="submission" date="2018-05" db="EMBL/GenBank/DDBJ databases">
        <authorList>
            <person name="Lanie J.A."/>
            <person name="Ng W.-L."/>
            <person name="Kazmierczak K.M."/>
            <person name="Andrzejewski T.M."/>
            <person name="Davidsen T.M."/>
            <person name="Wayne K.J."/>
            <person name="Tettelin H."/>
            <person name="Glass J.I."/>
            <person name="Rusch D."/>
            <person name="Podicherti R."/>
            <person name="Tsui H.-C.T."/>
            <person name="Winkler M.E."/>
        </authorList>
    </citation>
    <scope>NUCLEOTIDE SEQUENCE</scope>
</reference>
<keyword evidence="3" id="KW-0413">Isomerase</keyword>
<evidence type="ECO:0000259" key="4">
    <source>
        <dbReference type="Pfam" id="PF01509"/>
    </source>
</evidence>
<evidence type="ECO:0000256" key="1">
    <source>
        <dbReference type="ARBA" id="ARBA00012787"/>
    </source>
</evidence>
<evidence type="ECO:0000256" key="2">
    <source>
        <dbReference type="ARBA" id="ARBA00022694"/>
    </source>
</evidence>
<proteinExistence type="predicted"/>
<dbReference type="InterPro" id="IPR014780">
    <property type="entry name" value="tRNA_psdUridine_synth_TruB"/>
</dbReference>
<keyword evidence="2" id="KW-0819">tRNA processing</keyword>
<dbReference type="SUPFAM" id="SSF55120">
    <property type="entry name" value="Pseudouridine synthase"/>
    <property type="match status" value="1"/>
</dbReference>
<dbReference type="GO" id="GO:1990481">
    <property type="term" value="P:mRNA pseudouridine synthesis"/>
    <property type="evidence" value="ECO:0007669"/>
    <property type="project" value="TreeGrafter"/>
</dbReference>